<dbReference type="Proteomes" id="UP000236311">
    <property type="component" value="Unassembled WGS sequence"/>
</dbReference>
<evidence type="ECO:0000313" key="3">
    <source>
        <dbReference type="Proteomes" id="UP000236311"/>
    </source>
</evidence>
<dbReference type="InterPro" id="IPR012547">
    <property type="entry name" value="PDDEXK_9"/>
</dbReference>
<proteinExistence type="predicted"/>
<name>A0A2K4ZIV8_9FIRM</name>
<feature type="domain" description="AAA-ATPase-like" evidence="1">
    <location>
        <begin position="44"/>
        <end position="116"/>
    </location>
</feature>
<dbReference type="PANTHER" id="PTHR34825:SF1">
    <property type="entry name" value="AAA-ATPASE-LIKE DOMAIN-CONTAINING PROTEIN"/>
    <property type="match status" value="1"/>
</dbReference>
<accession>A0A2K4ZIV8</accession>
<reference evidence="2 3" key="1">
    <citation type="submission" date="2018-01" db="EMBL/GenBank/DDBJ databases">
        <authorList>
            <person name="Gaut B.S."/>
            <person name="Morton B.R."/>
            <person name="Clegg M.T."/>
            <person name="Duvall M.R."/>
        </authorList>
    </citation>
    <scope>NUCLEOTIDE SEQUENCE [LARGE SCALE GENOMIC DNA]</scope>
    <source>
        <strain evidence="2">GP69</strain>
    </source>
</reference>
<dbReference type="AlphaFoldDB" id="A0A2K4ZIV8"/>
<dbReference type="RefSeq" id="WP_103240444.1">
    <property type="nucleotide sequence ID" value="NZ_JANJZD010000001.1"/>
</dbReference>
<dbReference type="PANTHER" id="PTHR34825">
    <property type="entry name" value="CONSERVED PROTEIN, WITH A WEAK D-GALACTARATE DEHYDRATASE/ALTRONATE HYDROLASE DOMAIN"/>
    <property type="match status" value="1"/>
</dbReference>
<gene>
    <name evidence="2" type="ORF">AMURIS_03131</name>
</gene>
<organism evidence="2 3">
    <name type="scientific">Acetatifactor muris</name>
    <dbReference type="NCBI Taxonomy" id="879566"/>
    <lineage>
        <taxon>Bacteria</taxon>
        <taxon>Bacillati</taxon>
        <taxon>Bacillota</taxon>
        <taxon>Clostridia</taxon>
        <taxon>Lachnospirales</taxon>
        <taxon>Lachnospiraceae</taxon>
        <taxon>Acetatifactor</taxon>
    </lineage>
</organism>
<evidence type="ECO:0000259" key="1">
    <source>
        <dbReference type="Pfam" id="PF09820"/>
    </source>
</evidence>
<sequence length="465" mass="54044">MKNGENSGNQMMMLYSENRFLLDAGILDEREIEFFKEISIGMDDVHAFMALHQMALYLSRYYGKKVIILLDEYDTPMQEAYVNGCWAELTAFIWNLFNSTFKTNPYLERALMTGITSGQIASCEAKESIFSDLNNLEVVTTTAEKYEESFGFTEEEVYAALDEFGLSDQKKDVKKWYDGFRFGKRSDIYNPWSIINYLDKRKLGTYWANTSSNSLVGKLLREGNRYIKQNLEKLLSGEHLNVSIDEQFVYGQMSENETAVWSLLLASGYLRVFGCRKLTDEEWGFLAPQYELGITNLEVEIMFHRMVTGWFQKDLYDYDEFIRALWDGNVKDMNLYMNRITMETFSYFDTGRDSSKEEPERFYHGFVLGLLVTLRKKYVLTSNRESGFGRYDVMLEPRDIKDDAIILEFKVQVPGEEKELSDTVDAALKQIEEKNYEAVLIAKGIPEEKIRKYGFAFRGKKVLIG</sequence>
<dbReference type="OrthoDB" id="9766673at2"/>
<dbReference type="Pfam" id="PF09820">
    <property type="entry name" value="AAA-ATPase_like"/>
    <property type="match status" value="1"/>
</dbReference>
<dbReference type="Pfam" id="PF08011">
    <property type="entry name" value="PDDEXK_9"/>
    <property type="match status" value="1"/>
</dbReference>
<dbReference type="EMBL" id="OFSM01000016">
    <property type="protein sequence ID" value="SOY30404.1"/>
    <property type="molecule type" value="Genomic_DNA"/>
</dbReference>
<protein>
    <submittedName>
        <fullName evidence="2">Putative AAA-ATPase</fullName>
    </submittedName>
</protein>
<keyword evidence="3" id="KW-1185">Reference proteome</keyword>
<dbReference type="InterPro" id="IPR018631">
    <property type="entry name" value="AAA-ATPase-like_dom"/>
</dbReference>
<evidence type="ECO:0000313" key="2">
    <source>
        <dbReference type="EMBL" id="SOY30404.1"/>
    </source>
</evidence>